<keyword evidence="1" id="KW-1133">Transmembrane helix</keyword>
<protein>
    <submittedName>
        <fullName evidence="2">DUF6629 family protein</fullName>
    </submittedName>
</protein>
<dbReference type="RefSeq" id="WP_378589922.1">
    <property type="nucleotide sequence ID" value="NZ_JBHSKD010000009.1"/>
</dbReference>
<proteinExistence type="predicted"/>
<comment type="caution">
    <text evidence="2">The sequence shown here is derived from an EMBL/GenBank/DDBJ whole genome shotgun (WGS) entry which is preliminary data.</text>
</comment>
<feature type="transmembrane region" description="Helical" evidence="1">
    <location>
        <begin position="69"/>
        <end position="89"/>
    </location>
</feature>
<feature type="transmembrane region" description="Helical" evidence="1">
    <location>
        <begin position="138"/>
        <end position="156"/>
    </location>
</feature>
<dbReference type="InterPro" id="IPR046737">
    <property type="entry name" value="DUF6629"/>
</dbReference>
<evidence type="ECO:0000313" key="3">
    <source>
        <dbReference type="Proteomes" id="UP001596087"/>
    </source>
</evidence>
<keyword evidence="3" id="KW-1185">Reference proteome</keyword>
<evidence type="ECO:0000256" key="1">
    <source>
        <dbReference type="SAM" id="Phobius"/>
    </source>
</evidence>
<reference evidence="3" key="1">
    <citation type="journal article" date="2019" name="Int. J. Syst. Evol. Microbiol.">
        <title>The Global Catalogue of Microorganisms (GCM) 10K type strain sequencing project: providing services to taxonomists for standard genome sequencing and annotation.</title>
        <authorList>
            <consortium name="The Broad Institute Genomics Platform"/>
            <consortium name="The Broad Institute Genome Sequencing Center for Infectious Disease"/>
            <person name="Wu L."/>
            <person name="Ma J."/>
        </authorList>
    </citation>
    <scope>NUCLEOTIDE SEQUENCE [LARGE SCALE GENOMIC DNA]</scope>
    <source>
        <strain evidence="3">DFY41</strain>
    </source>
</reference>
<evidence type="ECO:0000313" key="2">
    <source>
        <dbReference type="EMBL" id="MFC5177146.1"/>
    </source>
</evidence>
<dbReference type="EMBL" id="JBHSKD010000009">
    <property type="protein sequence ID" value="MFC5177146.1"/>
    <property type="molecule type" value="Genomic_DNA"/>
</dbReference>
<feature type="transmembrane region" description="Helical" evidence="1">
    <location>
        <begin position="33"/>
        <end position="54"/>
    </location>
</feature>
<gene>
    <name evidence="2" type="ORF">ACFPGP_10715</name>
</gene>
<organism evidence="2 3">
    <name type="scientific">Nocardioides taihuensis</name>
    <dbReference type="NCBI Taxonomy" id="1835606"/>
    <lineage>
        <taxon>Bacteria</taxon>
        <taxon>Bacillati</taxon>
        <taxon>Actinomycetota</taxon>
        <taxon>Actinomycetes</taxon>
        <taxon>Propionibacteriales</taxon>
        <taxon>Nocardioidaceae</taxon>
        <taxon>Nocardioides</taxon>
    </lineage>
</organism>
<feature type="transmembrane region" description="Helical" evidence="1">
    <location>
        <begin position="101"/>
        <end position="118"/>
    </location>
</feature>
<dbReference type="Pfam" id="PF20334">
    <property type="entry name" value="DUF6629"/>
    <property type="match status" value="1"/>
</dbReference>
<keyword evidence="1" id="KW-0812">Transmembrane</keyword>
<name>A0ABW0BK93_9ACTN</name>
<feature type="transmembrane region" description="Helical" evidence="1">
    <location>
        <begin position="163"/>
        <end position="180"/>
    </location>
</feature>
<feature type="transmembrane region" description="Helical" evidence="1">
    <location>
        <begin position="186"/>
        <end position="204"/>
    </location>
</feature>
<accession>A0ABW0BK93</accession>
<sequence length="220" mass="24007">MCFSPEVDVVAGLAIGAVGIDAVRHVRRPAERLLAAVPLVFAVHQLVEAFVWWGLQGKVPSEVGRVAEWLYLVIAFGVLPVLVPLAVAALEPVTHRRRMQAFVVLGVVVATVLMYALMRGPYTAAIEGHHIDYRVDLWHGGALVVLYVVATCGSLLASEHRHVRAWGAVNLVVVLLLAWLNRSGFISLWCVWAAITSVAIAWHLRHASREPDVEAVALRG</sequence>
<dbReference type="Proteomes" id="UP001596087">
    <property type="component" value="Unassembled WGS sequence"/>
</dbReference>
<keyword evidence="1" id="KW-0472">Membrane</keyword>